<evidence type="ECO:0000259" key="11">
    <source>
        <dbReference type="PROSITE" id="PS50113"/>
    </source>
</evidence>
<evidence type="ECO:0000256" key="8">
    <source>
        <dbReference type="ARBA" id="ARBA00023012"/>
    </source>
</evidence>
<dbReference type="EMBL" id="JAPRAT010000039">
    <property type="protein sequence ID" value="MCZ0704495.1"/>
    <property type="molecule type" value="Genomic_DNA"/>
</dbReference>
<dbReference type="InterPro" id="IPR003661">
    <property type="entry name" value="HisK_dim/P_dom"/>
</dbReference>
<dbReference type="Gene3D" id="1.10.287.130">
    <property type="match status" value="1"/>
</dbReference>
<dbReference type="InterPro" id="IPR000700">
    <property type="entry name" value="PAS-assoc_C"/>
</dbReference>
<comment type="catalytic activity">
    <reaction evidence="1">
        <text>ATP + protein L-histidine = ADP + protein N-phospho-L-histidine.</text>
        <dbReference type="EC" id="2.7.13.3"/>
    </reaction>
</comment>
<keyword evidence="4" id="KW-0808">Transferase</keyword>
<organism evidence="12 13">
    <name type="scientific">Natronobacillus azotifigens</name>
    <dbReference type="NCBI Taxonomy" id="472978"/>
    <lineage>
        <taxon>Bacteria</taxon>
        <taxon>Bacillati</taxon>
        <taxon>Bacillota</taxon>
        <taxon>Bacilli</taxon>
        <taxon>Bacillales</taxon>
        <taxon>Bacillaceae</taxon>
        <taxon>Natronobacillus</taxon>
    </lineage>
</organism>
<accession>A0A9J6RG06</accession>
<keyword evidence="7 12" id="KW-0067">ATP-binding</keyword>
<keyword evidence="3" id="KW-0597">Phosphoprotein</keyword>
<dbReference type="RefSeq" id="WP_268781268.1">
    <property type="nucleotide sequence ID" value="NZ_JAPRAT010000039.1"/>
</dbReference>
<evidence type="ECO:0000313" key="13">
    <source>
        <dbReference type="Proteomes" id="UP001084197"/>
    </source>
</evidence>
<dbReference type="SMART" id="SM00091">
    <property type="entry name" value="PAS"/>
    <property type="match status" value="1"/>
</dbReference>
<dbReference type="Pfam" id="PF00512">
    <property type="entry name" value="HisKA"/>
    <property type="match status" value="1"/>
</dbReference>
<dbReference type="InterPro" id="IPR000014">
    <property type="entry name" value="PAS"/>
</dbReference>
<dbReference type="InterPro" id="IPR005467">
    <property type="entry name" value="His_kinase_dom"/>
</dbReference>
<dbReference type="Gene3D" id="3.30.565.10">
    <property type="entry name" value="Histidine kinase-like ATPase, C-terminal domain"/>
    <property type="match status" value="1"/>
</dbReference>
<evidence type="ECO:0000256" key="6">
    <source>
        <dbReference type="ARBA" id="ARBA00022777"/>
    </source>
</evidence>
<dbReference type="SMART" id="SM00387">
    <property type="entry name" value="HATPase_c"/>
    <property type="match status" value="1"/>
</dbReference>
<dbReference type="Pfam" id="PF13426">
    <property type="entry name" value="PAS_9"/>
    <property type="match status" value="1"/>
</dbReference>
<evidence type="ECO:0000259" key="9">
    <source>
        <dbReference type="PROSITE" id="PS50109"/>
    </source>
</evidence>
<sequence>MGLHNGAKLNLTKADKEIFVLDYPPKQFMLSSLPSPIVDWIEDHGFDFITVSDRQGKIIYISSSIEKVLGYHTEELVGEEVLSYFSPNDRDDFLTIFDPKATYRQRFSLHIRNAIGKYIWVDAVISTIVIKDKEDYFFIALSKDITDKKEAEEMLIRSEKMSVAGQLAAGVAHEIRNPLTSLKGFVDLLQAGMDRKDEYYKIMVEEIDKIESISSELLFISKPLTDNRSDQLVYDMLEDVLTLMNTQAKTYNIQLNLQIEENLTVYCDRSQMKQVFINLIKNAIEEMKDGGVITINVRSNGNRCVIAVIDEGPGIPEHLIHKVKEPFFTTKKEGTGLGLMITNKIISNHQGELVIRRNEVKGSTFEVRLPLVAKITDYHHGQT</sequence>
<dbReference type="PANTHER" id="PTHR43065">
    <property type="entry name" value="SENSOR HISTIDINE KINASE"/>
    <property type="match status" value="1"/>
</dbReference>
<evidence type="ECO:0000256" key="3">
    <source>
        <dbReference type="ARBA" id="ARBA00022553"/>
    </source>
</evidence>
<dbReference type="CDD" id="cd00082">
    <property type="entry name" value="HisKA"/>
    <property type="match status" value="1"/>
</dbReference>
<dbReference type="InterPro" id="IPR004358">
    <property type="entry name" value="Sig_transdc_His_kin-like_C"/>
</dbReference>
<dbReference type="EC" id="2.7.13.3" evidence="2"/>
<dbReference type="PROSITE" id="PS50113">
    <property type="entry name" value="PAC"/>
    <property type="match status" value="1"/>
</dbReference>
<dbReference type="Gene3D" id="3.30.450.20">
    <property type="entry name" value="PAS domain"/>
    <property type="match status" value="1"/>
</dbReference>
<keyword evidence="5" id="KW-0547">Nucleotide-binding</keyword>
<feature type="domain" description="Histidine kinase" evidence="9">
    <location>
        <begin position="170"/>
        <end position="373"/>
    </location>
</feature>
<dbReference type="SUPFAM" id="SSF55785">
    <property type="entry name" value="PYP-like sensor domain (PAS domain)"/>
    <property type="match status" value="1"/>
</dbReference>
<dbReference type="CDD" id="cd00130">
    <property type="entry name" value="PAS"/>
    <property type="match status" value="1"/>
</dbReference>
<dbReference type="InterPro" id="IPR036097">
    <property type="entry name" value="HisK_dim/P_sf"/>
</dbReference>
<name>A0A9J6RG06_9BACI</name>
<keyword evidence="8" id="KW-0902">Two-component regulatory system</keyword>
<evidence type="ECO:0000256" key="7">
    <source>
        <dbReference type="ARBA" id="ARBA00022840"/>
    </source>
</evidence>
<dbReference type="SUPFAM" id="SSF55874">
    <property type="entry name" value="ATPase domain of HSP90 chaperone/DNA topoisomerase II/histidine kinase"/>
    <property type="match status" value="1"/>
</dbReference>
<evidence type="ECO:0000256" key="2">
    <source>
        <dbReference type="ARBA" id="ARBA00012438"/>
    </source>
</evidence>
<evidence type="ECO:0000256" key="4">
    <source>
        <dbReference type="ARBA" id="ARBA00022679"/>
    </source>
</evidence>
<evidence type="ECO:0000259" key="10">
    <source>
        <dbReference type="PROSITE" id="PS50112"/>
    </source>
</evidence>
<dbReference type="InterPro" id="IPR003594">
    <property type="entry name" value="HATPase_dom"/>
</dbReference>
<dbReference type="SUPFAM" id="SSF47384">
    <property type="entry name" value="Homodimeric domain of signal transducing histidine kinase"/>
    <property type="match status" value="1"/>
</dbReference>
<keyword evidence="6" id="KW-0418">Kinase</keyword>
<evidence type="ECO:0000256" key="5">
    <source>
        <dbReference type="ARBA" id="ARBA00022741"/>
    </source>
</evidence>
<dbReference type="GO" id="GO:0000155">
    <property type="term" value="F:phosphorelay sensor kinase activity"/>
    <property type="evidence" value="ECO:0007669"/>
    <property type="project" value="InterPro"/>
</dbReference>
<comment type="caution">
    <text evidence="12">The sequence shown here is derived from an EMBL/GenBank/DDBJ whole genome shotgun (WGS) entry which is preliminary data.</text>
</comment>
<dbReference type="PRINTS" id="PR00344">
    <property type="entry name" value="BCTRLSENSOR"/>
</dbReference>
<proteinExistence type="predicted"/>
<reference evidence="12" key="1">
    <citation type="submission" date="2022-11" db="EMBL/GenBank/DDBJ databases">
        <title>WGS of Natronobacillus azotifigens 24KS-1, an anaerobic diazotrophic haloalkaliphile from soda-rich habitats.</title>
        <authorList>
            <person name="Sorokin D.Y."/>
            <person name="Merkel A.Y."/>
        </authorList>
    </citation>
    <scope>NUCLEOTIDE SEQUENCE</scope>
    <source>
        <strain evidence="12">24KS-1</strain>
    </source>
</reference>
<dbReference type="InterPro" id="IPR036890">
    <property type="entry name" value="HATPase_C_sf"/>
</dbReference>
<dbReference type="AlphaFoldDB" id="A0A9J6RG06"/>
<dbReference type="CDD" id="cd00075">
    <property type="entry name" value="HATPase"/>
    <property type="match status" value="1"/>
</dbReference>
<dbReference type="PANTHER" id="PTHR43065:SF34">
    <property type="entry name" value="SPORULATION KINASE A"/>
    <property type="match status" value="1"/>
</dbReference>
<dbReference type="GO" id="GO:0005524">
    <property type="term" value="F:ATP binding"/>
    <property type="evidence" value="ECO:0007669"/>
    <property type="project" value="UniProtKB-KW"/>
</dbReference>
<gene>
    <name evidence="12" type="ORF">OWO01_14890</name>
</gene>
<feature type="domain" description="PAC" evidence="11">
    <location>
        <begin position="105"/>
        <end position="157"/>
    </location>
</feature>
<dbReference type="SMART" id="SM00388">
    <property type="entry name" value="HisKA"/>
    <property type="match status" value="1"/>
</dbReference>
<protein>
    <recommendedName>
        <fullName evidence="2">histidine kinase</fullName>
        <ecNumber evidence="2">2.7.13.3</ecNumber>
    </recommendedName>
</protein>
<dbReference type="InterPro" id="IPR035965">
    <property type="entry name" value="PAS-like_dom_sf"/>
</dbReference>
<dbReference type="Proteomes" id="UP001084197">
    <property type="component" value="Unassembled WGS sequence"/>
</dbReference>
<evidence type="ECO:0000313" key="12">
    <source>
        <dbReference type="EMBL" id="MCZ0704495.1"/>
    </source>
</evidence>
<evidence type="ECO:0000256" key="1">
    <source>
        <dbReference type="ARBA" id="ARBA00000085"/>
    </source>
</evidence>
<feature type="domain" description="PAS" evidence="10">
    <location>
        <begin position="47"/>
        <end position="91"/>
    </location>
</feature>
<keyword evidence="13" id="KW-1185">Reference proteome</keyword>
<dbReference type="PROSITE" id="PS50109">
    <property type="entry name" value="HIS_KIN"/>
    <property type="match status" value="1"/>
</dbReference>
<dbReference type="Pfam" id="PF02518">
    <property type="entry name" value="HATPase_c"/>
    <property type="match status" value="1"/>
</dbReference>
<dbReference type="NCBIfam" id="TIGR00229">
    <property type="entry name" value="sensory_box"/>
    <property type="match status" value="1"/>
</dbReference>
<dbReference type="PROSITE" id="PS50112">
    <property type="entry name" value="PAS"/>
    <property type="match status" value="1"/>
</dbReference>